<evidence type="ECO:0000259" key="2">
    <source>
        <dbReference type="Pfam" id="PF01557"/>
    </source>
</evidence>
<dbReference type="AlphaFoldDB" id="A0A7C2NYA8"/>
<feature type="domain" description="Fumarylacetoacetase-like C-terminal" evidence="2">
    <location>
        <begin position="4"/>
        <end position="61"/>
    </location>
</feature>
<dbReference type="SUPFAM" id="SSF56529">
    <property type="entry name" value="FAH"/>
    <property type="match status" value="1"/>
</dbReference>
<dbReference type="EMBL" id="DSOK01000340">
    <property type="protein sequence ID" value="HEN16211.1"/>
    <property type="molecule type" value="Genomic_DNA"/>
</dbReference>
<organism evidence="3">
    <name type="scientific">Schlesneria paludicola</name>
    <dbReference type="NCBI Taxonomy" id="360056"/>
    <lineage>
        <taxon>Bacteria</taxon>
        <taxon>Pseudomonadati</taxon>
        <taxon>Planctomycetota</taxon>
        <taxon>Planctomycetia</taxon>
        <taxon>Planctomycetales</taxon>
        <taxon>Planctomycetaceae</taxon>
        <taxon>Schlesneria</taxon>
    </lineage>
</organism>
<dbReference type="InterPro" id="IPR011234">
    <property type="entry name" value="Fumarylacetoacetase-like_C"/>
</dbReference>
<dbReference type="GO" id="GO:0003824">
    <property type="term" value="F:catalytic activity"/>
    <property type="evidence" value="ECO:0007669"/>
    <property type="project" value="InterPro"/>
</dbReference>
<reference evidence="3" key="1">
    <citation type="journal article" date="2020" name="mSystems">
        <title>Genome- and Community-Level Interaction Insights into Carbon Utilization and Element Cycling Functions of Hydrothermarchaeota in Hydrothermal Sediment.</title>
        <authorList>
            <person name="Zhou Z."/>
            <person name="Liu Y."/>
            <person name="Xu W."/>
            <person name="Pan J."/>
            <person name="Luo Z.H."/>
            <person name="Li M."/>
        </authorList>
    </citation>
    <scope>NUCLEOTIDE SEQUENCE [LARGE SCALE GENOMIC DNA]</scope>
    <source>
        <strain evidence="3">SpSt-339</strain>
    </source>
</reference>
<sequence length="69" mass="7090">MPSENAIDMILDGPALIPFLSGCSDVEAGTVILTGSPSGVGAAHKAPVPLQSRHRVATRSRRSGCSCSR</sequence>
<protein>
    <recommendedName>
        <fullName evidence="2">Fumarylacetoacetase-like C-terminal domain-containing protein</fullName>
    </recommendedName>
</protein>
<evidence type="ECO:0000313" key="3">
    <source>
        <dbReference type="EMBL" id="HEN16211.1"/>
    </source>
</evidence>
<evidence type="ECO:0000256" key="1">
    <source>
        <dbReference type="SAM" id="MobiDB-lite"/>
    </source>
</evidence>
<feature type="region of interest" description="Disordered" evidence="1">
    <location>
        <begin position="39"/>
        <end position="69"/>
    </location>
</feature>
<comment type="caution">
    <text evidence="3">The sequence shown here is derived from an EMBL/GenBank/DDBJ whole genome shotgun (WGS) entry which is preliminary data.</text>
</comment>
<gene>
    <name evidence="3" type="ORF">ENQ76_12180</name>
</gene>
<dbReference type="InterPro" id="IPR036663">
    <property type="entry name" value="Fumarylacetoacetase_C_sf"/>
</dbReference>
<feature type="compositionally biased region" description="Basic residues" evidence="1">
    <location>
        <begin position="52"/>
        <end position="62"/>
    </location>
</feature>
<proteinExistence type="predicted"/>
<accession>A0A7C2NYA8</accession>
<name>A0A7C2NYA8_9PLAN</name>
<dbReference type="Pfam" id="PF01557">
    <property type="entry name" value="FAA_hydrolase"/>
    <property type="match status" value="1"/>
</dbReference>
<dbReference type="Gene3D" id="3.90.850.10">
    <property type="entry name" value="Fumarylacetoacetase-like, C-terminal domain"/>
    <property type="match status" value="1"/>
</dbReference>